<name>A0ABS2Q8C0_9BACL</name>
<keyword evidence="3 7" id="KW-0812">Transmembrane</keyword>
<comment type="subcellular location">
    <subcellularLocation>
        <location evidence="1">Cell membrane</location>
        <topology evidence="1">Multi-pass membrane protein</topology>
    </subcellularLocation>
</comment>
<evidence type="ECO:0000256" key="1">
    <source>
        <dbReference type="ARBA" id="ARBA00004651"/>
    </source>
</evidence>
<evidence type="ECO:0000256" key="4">
    <source>
        <dbReference type="ARBA" id="ARBA00022989"/>
    </source>
</evidence>
<evidence type="ECO:0000259" key="8">
    <source>
        <dbReference type="Pfam" id="PF06738"/>
    </source>
</evidence>
<dbReference type="RefSeq" id="WP_205006221.1">
    <property type="nucleotide sequence ID" value="NZ_CBCRXA010000009.1"/>
</dbReference>
<dbReference type="InterPro" id="IPR010619">
    <property type="entry name" value="ThrE-like_N"/>
</dbReference>
<keyword evidence="10" id="KW-1185">Reference proteome</keyword>
<proteinExistence type="inferred from homology"/>
<evidence type="ECO:0000256" key="5">
    <source>
        <dbReference type="ARBA" id="ARBA00023136"/>
    </source>
</evidence>
<keyword evidence="5 7" id="KW-0472">Membrane</keyword>
<evidence type="ECO:0000313" key="10">
    <source>
        <dbReference type="Proteomes" id="UP000823201"/>
    </source>
</evidence>
<evidence type="ECO:0000256" key="2">
    <source>
        <dbReference type="ARBA" id="ARBA00022475"/>
    </source>
</evidence>
<gene>
    <name evidence="9" type="ORF">JOC27_001351</name>
</gene>
<organism evidence="9 10">
    <name type="scientific">Sporolactobacillus spathodeae</name>
    <dbReference type="NCBI Taxonomy" id="1465502"/>
    <lineage>
        <taxon>Bacteria</taxon>
        <taxon>Bacillati</taxon>
        <taxon>Bacillota</taxon>
        <taxon>Bacilli</taxon>
        <taxon>Bacillales</taxon>
        <taxon>Sporolactobacillaceae</taxon>
        <taxon>Sporolactobacillus</taxon>
    </lineage>
</organism>
<evidence type="ECO:0000256" key="3">
    <source>
        <dbReference type="ARBA" id="ARBA00022692"/>
    </source>
</evidence>
<evidence type="ECO:0000256" key="7">
    <source>
        <dbReference type="SAM" id="Phobius"/>
    </source>
</evidence>
<accession>A0ABS2Q8C0</accession>
<feature type="domain" description="Threonine/serine exporter-like N-terminal" evidence="8">
    <location>
        <begin position="24"/>
        <end position="260"/>
    </location>
</feature>
<protein>
    <submittedName>
        <fullName evidence="9">Uncharacterized membrane protein YjjP (DUF1212 family)</fullName>
    </submittedName>
</protein>
<feature type="transmembrane region" description="Helical" evidence="7">
    <location>
        <begin position="126"/>
        <end position="147"/>
    </location>
</feature>
<keyword evidence="2" id="KW-1003">Cell membrane</keyword>
<dbReference type="InterPro" id="IPR050539">
    <property type="entry name" value="ThrE_Dicarb/AminoAcid_Exp"/>
</dbReference>
<dbReference type="Pfam" id="PF06738">
    <property type="entry name" value="ThrE"/>
    <property type="match status" value="1"/>
</dbReference>
<reference evidence="9 10" key="1">
    <citation type="submission" date="2021-01" db="EMBL/GenBank/DDBJ databases">
        <title>Genomic Encyclopedia of Type Strains, Phase IV (KMG-IV): sequencing the most valuable type-strain genomes for metagenomic binning, comparative biology and taxonomic classification.</title>
        <authorList>
            <person name="Goeker M."/>
        </authorList>
    </citation>
    <scope>NUCLEOTIDE SEQUENCE [LARGE SCALE GENOMIC DNA]</scope>
    <source>
        <strain evidence="9 10">DSM 100968</strain>
    </source>
</reference>
<feature type="transmembrane region" description="Helical" evidence="7">
    <location>
        <begin position="208"/>
        <end position="228"/>
    </location>
</feature>
<sequence>MNGFHKTDEKSRTQSPFVHEVAALCVLAGKILLQNGAETFRVEDTMNRIARNFSIENAQSFVTPTGIIFSIENTDITKLVRISSRGTDFRKVTQVNSLSRQVAEGALGINEAYRQLKMIDSSTKTYAPWLQVLAAASASSCFLLMFLGKWQDLFPAFIAGGAGQAAAMYFHRLTKVKFFSEFISSIFVGLIALYSVKIGWGIDLNKIIIGAVMPLVPGVPITNAVRDLMAGDLVSGLSKFAESVLTAFAIGIGITFALALR</sequence>
<feature type="transmembrane region" description="Helical" evidence="7">
    <location>
        <begin position="182"/>
        <end position="202"/>
    </location>
</feature>
<comment type="caution">
    <text evidence="9">The sequence shown here is derived from an EMBL/GenBank/DDBJ whole genome shotgun (WGS) entry which is preliminary data.</text>
</comment>
<keyword evidence="4 7" id="KW-1133">Transmembrane helix</keyword>
<evidence type="ECO:0000256" key="6">
    <source>
        <dbReference type="ARBA" id="ARBA00034125"/>
    </source>
</evidence>
<evidence type="ECO:0000313" key="9">
    <source>
        <dbReference type="EMBL" id="MBM7657901.1"/>
    </source>
</evidence>
<dbReference type="EMBL" id="JAFBEV010000009">
    <property type="protein sequence ID" value="MBM7657901.1"/>
    <property type="molecule type" value="Genomic_DNA"/>
</dbReference>
<feature type="transmembrane region" description="Helical" evidence="7">
    <location>
        <begin position="240"/>
        <end position="260"/>
    </location>
</feature>
<dbReference type="Proteomes" id="UP000823201">
    <property type="component" value="Unassembled WGS sequence"/>
</dbReference>
<dbReference type="PANTHER" id="PTHR34390">
    <property type="entry name" value="UPF0442 PROTEIN YJJB-RELATED"/>
    <property type="match status" value="1"/>
</dbReference>
<comment type="similarity">
    <text evidence="6">Belongs to the ThrE exporter (TC 2.A.79) family.</text>
</comment>
<dbReference type="PANTHER" id="PTHR34390:SF2">
    <property type="entry name" value="SUCCINATE TRANSPORTER SUBUNIT YJJP-RELATED"/>
    <property type="match status" value="1"/>
</dbReference>